<evidence type="ECO:0000313" key="3">
    <source>
        <dbReference type="Proteomes" id="UP001597119"/>
    </source>
</evidence>
<protein>
    <submittedName>
        <fullName evidence="2">Rubrerythrin-like domain-containing protein</fullName>
    </submittedName>
</protein>
<gene>
    <name evidence="2" type="ORF">ACFR9U_18805</name>
</gene>
<dbReference type="InterPro" id="IPR055553">
    <property type="entry name" value="DUF7129"/>
</dbReference>
<sequence length="51" mass="5402">MPTPTDPAPCSGDEQLFECLACGKRLCSAEKITSCPGCGETMQNLSTPRPE</sequence>
<keyword evidence="3" id="KW-1185">Reference proteome</keyword>
<dbReference type="Pfam" id="PF23455">
    <property type="entry name" value="DUF7129"/>
    <property type="match status" value="1"/>
</dbReference>
<accession>A0ABD6CFN5</accession>
<feature type="domain" description="DUF7129" evidence="1">
    <location>
        <begin position="11"/>
        <end position="49"/>
    </location>
</feature>
<dbReference type="EMBL" id="JBHUDJ010000014">
    <property type="protein sequence ID" value="MFD1589035.1"/>
    <property type="molecule type" value="Genomic_DNA"/>
</dbReference>
<comment type="caution">
    <text evidence="2">The sequence shown here is derived from an EMBL/GenBank/DDBJ whole genome shotgun (WGS) entry which is preliminary data.</text>
</comment>
<evidence type="ECO:0000259" key="1">
    <source>
        <dbReference type="Pfam" id="PF23455"/>
    </source>
</evidence>
<dbReference type="NCBIfam" id="NF033497">
    <property type="entry name" value="rubre_like_arch"/>
    <property type="match status" value="1"/>
</dbReference>
<name>A0ABD6CFN5_9EURY</name>
<dbReference type="Proteomes" id="UP001597119">
    <property type="component" value="Unassembled WGS sequence"/>
</dbReference>
<organism evidence="2 3">
    <name type="scientific">Halorientalis brevis</name>
    <dbReference type="NCBI Taxonomy" id="1126241"/>
    <lineage>
        <taxon>Archaea</taxon>
        <taxon>Methanobacteriati</taxon>
        <taxon>Methanobacteriota</taxon>
        <taxon>Stenosarchaea group</taxon>
        <taxon>Halobacteria</taxon>
        <taxon>Halobacteriales</taxon>
        <taxon>Haloarculaceae</taxon>
        <taxon>Halorientalis</taxon>
    </lineage>
</organism>
<dbReference type="AlphaFoldDB" id="A0ABD6CFN5"/>
<dbReference type="RefSeq" id="WP_247378684.1">
    <property type="nucleotide sequence ID" value="NZ_JALLGV010000005.1"/>
</dbReference>
<reference evidence="2 3" key="1">
    <citation type="journal article" date="2019" name="Int. J. Syst. Evol. Microbiol.">
        <title>The Global Catalogue of Microorganisms (GCM) 10K type strain sequencing project: providing services to taxonomists for standard genome sequencing and annotation.</title>
        <authorList>
            <consortium name="The Broad Institute Genomics Platform"/>
            <consortium name="The Broad Institute Genome Sequencing Center for Infectious Disease"/>
            <person name="Wu L."/>
            <person name="Ma J."/>
        </authorList>
    </citation>
    <scope>NUCLEOTIDE SEQUENCE [LARGE SCALE GENOMIC DNA]</scope>
    <source>
        <strain evidence="2 3">CGMCC 1.12125</strain>
    </source>
</reference>
<proteinExistence type="predicted"/>
<evidence type="ECO:0000313" key="2">
    <source>
        <dbReference type="EMBL" id="MFD1589035.1"/>
    </source>
</evidence>